<proteinExistence type="predicted"/>
<keyword evidence="5" id="KW-1185">Reference proteome</keyword>
<keyword evidence="1" id="KW-0175">Coiled coil</keyword>
<dbReference type="Ensembl" id="ENSMZET00005037289.1">
    <property type="protein sequence ID" value="ENSMZEP00005036019.1"/>
    <property type="gene ID" value="ENSMZEG00005026873.1"/>
</dbReference>
<reference evidence="4 5" key="1">
    <citation type="journal article" date="2014" name="Nature">
        <title>The genomic substrate for adaptive radiation in African cichlid fish.</title>
        <authorList>
            <person name="Brawand D."/>
            <person name="Wagner C.E."/>
            <person name="Li Y.I."/>
            <person name="Malinsky M."/>
            <person name="Keller I."/>
            <person name="Fan S."/>
            <person name="Simakov O."/>
            <person name="Ng A.Y."/>
            <person name="Lim Z.W."/>
            <person name="Bezault E."/>
            <person name="Turner-Maier J."/>
            <person name="Johnson J."/>
            <person name="Alcazar R."/>
            <person name="Noh H.J."/>
            <person name="Russell P."/>
            <person name="Aken B."/>
            <person name="Alfoldi J."/>
            <person name="Amemiya C."/>
            <person name="Azzouzi N."/>
            <person name="Baroiller J.F."/>
            <person name="Barloy-Hubler F."/>
            <person name="Berlin A."/>
            <person name="Bloomquist R."/>
            <person name="Carleton K.L."/>
            <person name="Conte M.A."/>
            <person name="D'Cotta H."/>
            <person name="Eshel O."/>
            <person name="Gaffney L."/>
            <person name="Galibert F."/>
            <person name="Gante H.F."/>
            <person name="Gnerre S."/>
            <person name="Greuter L."/>
            <person name="Guyon R."/>
            <person name="Haddad N.S."/>
            <person name="Haerty W."/>
            <person name="Harris R.M."/>
            <person name="Hofmann H.A."/>
            <person name="Hourlier T."/>
            <person name="Hulata G."/>
            <person name="Jaffe D.B."/>
            <person name="Lara M."/>
            <person name="Lee A.P."/>
            <person name="MacCallum I."/>
            <person name="Mwaiko S."/>
            <person name="Nikaido M."/>
            <person name="Nishihara H."/>
            <person name="Ozouf-Costaz C."/>
            <person name="Penman D.J."/>
            <person name="Przybylski D."/>
            <person name="Rakotomanga M."/>
            <person name="Renn S.C.P."/>
            <person name="Ribeiro F.J."/>
            <person name="Ron M."/>
            <person name="Salzburger W."/>
            <person name="Sanchez-Pulido L."/>
            <person name="Santos M.E."/>
            <person name="Searle S."/>
            <person name="Sharpe T."/>
            <person name="Swofford R."/>
            <person name="Tan F.J."/>
            <person name="Williams L."/>
            <person name="Young S."/>
            <person name="Yin S."/>
            <person name="Okada N."/>
            <person name="Kocher T.D."/>
            <person name="Miska E.A."/>
            <person name="Lander E.S."/>
            <person name="Venkatesh B."/>
            <person name="Fernald R.D."/>
            <person name="Meyer A."/>
            <person name="Ponting C.P."/>
            <person name="Streelman J.T."/>
            <person name="Lindblad-Toh K."/>
            <person name="Seehausen O."/>
            <person name="Di Palma F."/>
        </authorList>
    </citation>
    <scope>NUCLEOTIDE SEQUENCE</scope>
</reference>
<dbReference type="Pfam" id="PF03372">
    <property type="entry name" value="Exo_endo_phos"/>
    <property type="match status" value="1"/>
</dbReference>
<evidence type="ECO:0000256" key="2">
    <source>
        <dbReference type="SAM" id="MobiDB-lite"/>
    </source>
</evidence>
<dbReference type="InterPro" id="IPR036691">
    <property type="entry name" value="Endo/exonu/phosph_ase_sf"/>
</dbReference>
<organism evidence="4 5">
    <name type="scientific">Maylandia zebra</name>
    <name type="common">zebra mbuna</name>
    <dbReference type="NCBI Taxonomy" id="106582"/>
    <lineage>
        <taxon>Eukaryota</taxon>
        <taxon>Metazoa</taxon>
        <taxon>Chordata</taxon>
        <taxon>Craniata</taxon>
        <taxon>Vertebrata</taxon>
        <taxon>Euteleostomi</taxon>
        <taxon>Actinopterygii</taxon>
        <taxon>Neopterygii</taxon>
        <taxon>Teleostei</taxon>
        <taxon>Neoteleostei</taxon>
        <taxon>Acanthomorphata</taxon>
        <taxon>Ovalentaria</taxon>
        <taxon>Cichlomorphae</taxon>
        <taxon>Cichliformes</taxon>
        <taxon>Cichlidae</taxon>
        <taxon>African cichlids</taxon>
        <taxon>Pseudocrenilabrinae</taxon>
        <taxon>Haplochromini</taxon>
        <taxon>Maylandia</taxon>
        <taxon>Maylandia zebra complex</taxon>
    </lineage>
</organism>
<evidence type="ECO:0000313" key="5">
    <source>
        <dbReference type="Proteomes" id="UP000265160"/>
    </source>
</evidence>
<reference evidence="4" key="3">
    <citation type="submission" date="2025-09" db="UniProtKB">
        <authorList>
            <consortium name="Ensembl"/>
        </authorList>
    </citation>
    <scope>IDENTIFICATION</scope>
</reference>
<dbReference type="InterPro" id="IPR000477">
    <property type="entry name" value="RT_dom"/>
</dbReference>
<dbReference type="CDD" id="cd01650">
    <property type="entry name" value="RT_nLTR_like"/>
    <property type="match status" value="1"/>
</dbReference>
<dbReference type="Gene3D" id="1.20.5.340">
    <property type="match status" value="1"/>
</dbReference>
<dbReference type="Gene3D" id="3.60.10.10">
    <property type="entry name" value="Endonuclease/exonuclease/phosphatase"/>
    <property type="match status" value="1"/>
</dbReference>
<protein>
    <recommendedName>
        <fullName evidence="3">Reverse transcriptase domain-containing protein</fullName>
    </recommendedName>
</protein>
<dbReference type="InterPro" id="IPR005135">
    <property type="entry name" value="Endo/exonuclease/phosphatase"/>
</dbReference>
<dbReference type="PANTHER" id="PTHR31635:SF196">
    <property type="entry name" value="REVERSE TRANSCRIPTASE DOMAIN-CONTAINING PROTEIN-RELATED"/>
    <property type="match status" value="1"/>
</dbReference>
<dbReference type="PROSITE" id="PS50878">
    <property type="entry name" value="RT_POL"/>
    <property type="match status" value="1"/>
</dbReference>
<name>A0A3P9DNK4_9CICH</name>
<dbReference type="GeneTree" id="ENSGT00940000163630"/>
<feature type="coiled-coil region" evidence="1">
    <location>
        <begin position="59"/>
        <end position="114"/>
    </location>
</feature>
<evidence type="ECO:0000256" key="1">
    <source>
        <dbReference type="SAM" id="Coils"/>
    </source>
</evidence>
<feature type="region of interest" description="Disordered" evidence="2">
    <location>
        <begin position="1"/>
        <end position="22"/>
    </location>
</feature>
<dbReference type="GO" id="GO:0003824">
    <property type="term" value="F:catalytic activity"/>
    <property type="evidence" value="ECO:0007669"/>
    <property type="project" value="InterPro"/>
</dbReference>
<evidence type="ECO:0000313" key="4">
    <source>
        <dbReference type="Ensembl" id="ENSMZEP00005036019.1"/>
    </source>
</evidence>
<feature type="compositionally biased region" description="Polar residues" evidence="2">
    <location>
        <begin position="7"/>
        <end position="18"/>
    </location>
</feature>
<sequence>MPRGKTHNTQATSLTTMAETPDGVDARCPSQDGVAAELTSIRSLLEQVAQDMTAVKGGIESLKEAVNSLGVRVDETETRISRLEDEEAKASSICKILKIQNQRLQEKVTALEGSSRRQNIRISGIREGSEGSNIEDYVKNLLSEALDIEMGDYYEIDRIHRVGPAFPKPTADSRPRHIIKILTYLKQKKTDIALIQETHLDEAESLKLKRDWVAQVYFSAFSARKRGVVILIRRNLDFQVFKHYTDQEGRWVVLDACLQGRKMTLVNIYAPNSPQPQFFHEVCNMVRTIGNTHIVIGGDFNRVRDVLLDKSSCTGLSKDPTNAAVDVMSEELSLVDIWRLLHPQERDYTFFSHPHSTYSRIDYFLVSRSLASQTIGSSIGNIAISDHAPIDLVLTDTDNIKPSPRWRLNNSILKNKGHCECIREMIKEFWLYNEGSIDDVGMTWDAFKAYLRGRLIQYCSLIKKAERDKLMKLEQDIKELEKQHMLLPERDLWNKLIKFKFEMNSILEKKVEYAMFCLNQKYFEQGERTGKMLAHRVKQIKSSNLIPSIFDPSNNNKLTTSKKEINDIFTKYYQELYTSNGLVEEQRLSDFFSSIKIPSLSEDQRSILEGKITLIEVKQAIGSLRVGKSPGNDGFPSDFYKVFVDELAPRLLSVYQDAFQRGRLPFSMRSAVITLLHKKGKDPQHCGNYRPISLINVDEKIISKILAFRLEKVLPYLVHRDQVGFVKNRSSADNLRRLLHILWKSRTKLDPVVAFSLDAEKAFDKVEYPFLFHTLKRFGFGPFFRQWIQVVYTDPMATVITNGIMSPSFSLSRGTRQGSPLSPLIFALFLEPLAIALRECKKIRGVDLGQEEHKTFLYADDILLISTNPEQAVPAISSIIDSFSVISGYTINWSKSEAMPISKLCPPVMRSSWHFKWRPEGLTYLGIKLTPGLDNIMKVNISPVIQNIRSLLQNWVKINLSLLGRINLVKMIIAPKLQYFLHMLPIAVPHNLLKLYNTCVEGFVWAGKKPLFNRSKLYAAKESGGLALSKMVWYHYAFSLSQLVKIHNSSTDKPSWVGIEESLVAPSSLEAFLTQKGRPVPFKDPVLSFMQETWLRAHQYTNSSPYLTARASIWYNKKVLIGKKPVWWEAWARTGINQMGDLFGQTGMKSFAEIRREFNLDPREIWRFFQIRHCIKAILKNNLDPPSSVQKMFATPDNNRIRASKFYGSFREAHAPSLGGLRRCWEKDLGIQISEDSWKMLISSWYVCSPETQSQLIQYKLLHRNYWTPSKLVRLKLADKDICWKCQQEVGTLVHMLYTCRKNDYLWDGIINLVNDIFKLNLSKSPAICVLGLLPDDNILSKKQRLWMRLAFITGCRVILRHWKSSSPCSFKEWTEQMSRMASYERVMYRMKGREDIFEQVWGPFLRYIDNHCGPVVILPESHTVQMSIKEKGGDSKKNSNSHTVT</sequence>
<feature type="domain" description="Reverse transcriptase" evidence="3">
    <location>
        <begin position="657"/>
        <end position="929"/>
    </location>
</feature>
<feature type="coiled-coil region" evidence="1">
    <location>
        <begin position="463"/>
        <end position="490"/>
    </location>
</feature>
<dbReference type="SUPFAM" id="SSF56672">
    <property type="entry name" value="DNA/RNA polymerases"/>
    <property type="match status" value="1"/>
</dbReference>
<dbReference type="Proteomes" id="UP000265160">
    <property type="component" value="LG5"/>
</dbReference>
<dbReference type="PANTHER" id="PTHR31635">
    <property type="entry name" value="REVERSE TRANSCRIPTASE DOMAIN-CONTAINING PROTEIN-RELATED"/>
    <property type="match status" value="1"/>
</dbReference>
<dbReference type="CDD" id="cd09076">
    <property type="entry name" value="L1-EN"/>
    <property type="match status" value="1"/>
</dbReference>
<dbReference type="STRING" id="106582.ENSMZEP00005036019"/>
<accession>A0A3P9DNK4</accession>
<dbReference type="SUPFAM" id="SSF56219">
    <property type="entry name" value="DNase I-like"/>
    <property type="match status" value="1"/>
</dbReference>
<dbReference type="Pfam" id="PF00078">
    <property type="entry name" value="RVT_1"/>
    <property type="match status" value="1"/>
</dbReference>
<evidence type="ECO:0000259" key="3">
    <source>
        <dbReference type="PROSITE" id="PS50878"/>
    </source>
</evidence>
<reference evidence="4" key="2">
    <citation type="submission" date="2025-08" db="UniProtKB">
        <authorList>
            <consortium name="Ensembl"/>
        </authorList>
    </citation>
    <scope>IDENTIFICATION</scope>
</reference>
<dbReference type="InterPro" id="IPR043502">
    <property type="entry name" value="DNA/RNA_pol_sf"/>
</dbReference>